<evidence type="ECO:0000313" key="1">
    <source>
        <dbReference type="EMBL" id="CUR34272.1"/>
    </source>
</evidence>
<dbReference type="STRING" id="671072.PL9214640279"/>
<organism evidence="1 2">
    <name type="scientific">Planktothrix tepida PCC 9214</name>
    <dbReference type="NCBI Taxonomy" id="671072"/>
    <lineage>
        <taxon>Bacteria</taxon>
        <taxon>Bacillati</taxon>
        <taxon>Cyanobacteriota</taxon>
        <taxon>Cyanophyceae</taxon>
        <taxon>Oscillatoriophycideae</taxon>
        <taxon>Oscillatoriales</taxon>
        <taxon>Microcoleaceae</taxon>
        <taxon>Planktothrix</taxon>
    </lineage>
</organism>
<sequence>MNPTDLTQAFPTGYCFPTPLDHYTDQVTYSVQTIGELVVTTGKIALCDPLVPLNPHLCLTQPLPVGRYPVKLSIATFHDRKEQRVACAMLVLQEQPAVTWELAVSFQGVPESGYPVDSGTRCFMDGEVVQRLSSLSQTEFETYYHHLDQTLDQTYLDTWDWANFCLEESTGLNIIAFHSGWGEGYYSSYWGYDQQGNPVCLVTDFKLFELREDQ</sequence>
<gene>
    <name evidence="1" type="ORF">PL9214640279</name>
</gene>
<keyword evidence="2" id="KW-1185">Reference proteome</keyword>
<dbReference type="InterPro" id="IPR025335">
    <property type="entry name" value="DUF4241"/>
</dbReference>
<dbReference type="RefSeq" id="WP_072720735.1">
    <property type="nucleotide sequence ID" value="NZ_LN889812.1"/>
</dbReference>
<reference evidence="2" key="1">
    <citation type="submission" date="2015-10" db="EMBL/GenBank/DDBJ databases">
        <authorList>
            <person name="Regsiter A."/>
            <person name="william w."/>
        </authorList>
    </citation>
    <scope>NUCLEOTIDE SEQUENCE [LARGE SCALE GENOMIC DNA]</scope>
</reference>
<evidence type="ECO:0008006" key="3">
    <source>
        <dbReference type="Google" id="ProtNLM"/>
    </source>
</evidence>
<dbReference type="AlphaFoldDB" id="A0A1J1LNZ4"/>
<evidence type="ECO:0000313" key="2">
    <source>
        <dbReference type="Proteomes" id="UP000184315"/>
    </source>
</evidence>
<protein>
    <recommendedName>
        <fullName evidence="3">DUF4241 domain-containing protein</fullName>
    </recommendedName>
</protein>
<dbReference type="EMBL" id="CZDF01000171">
    <property type="protein sequence ID" value="CUR34272.1"/>
    <property type="molecule type" value="Genomic_DNA"/>
</dbReference>
<proteinExistence type="predicted"/>
<accession>A0A1J1LNZ4</accession>
<dbReference type="Proteomes" id="UP000184315">
    <property type="component" value="Unassembled WGS sequence"/>
</dbReference>
<dbReference type="Pfam" id="PF14025">
    <property type="entry name" value="DUF4241"/>
    <property type="match status" value="1"/>
</dbReference>
<name>A0A1J1LNZ4_9CYAN</name>
<dbReference type="OrthoDB" id="9789980at2"/>